<protein>
    <submittedName>
        <fullName evidence="4">Non-heme iron a-ketoglutarate dependent dioxygenase</fullName>
    </submittedName>
</protein>
<evidence type="ECO:0000313" key="4">
    <source>
        <dbReference type="EMBL" id="AKJ70940.1"/>
    </source>
</evidence>
<dbReference type="Pfam" id="PF03171">
    <property type="entry name" value="2OG-FeII_Oxy"/>
    <property type="match status" value="1"/>
</dbReference>
<reference evidence="4" key="1">
    <citation type="journal article" date="2015" name="Eukaryot. Cell">
        <title>Evolution of Chemical Diversity in Echinocandin Lipopeptide Antifungal Metabolites.</title>
        <authorList>
            <person name="Yue Q."/>
            <person name="Chen L."/>
            <person name="Zhang X."/>
            <person name="Li K."/>
            <person name="Sun J."/>
            <person name="Liu X."/>
            <person name="An Z."/>
            <person name="Bills G.F."/>
        </authorList>
    </citation>
    <scope>NUCLEOTIDE SEQUENCE</scope>
    <source>
        <strain evidence="4">Y-30462</strain>
    </source>
</reference>
<comment type="similarity">
    <text evidence="1 2">Belongs to the iron/ascorbate-dependent oxidoreductase family.</text>
</comment>
<feature type="domain" description="Fe2OG dioxygenase" evidence="3">
    <location>
        <begin position="175"/>
        <end position="289"/>
    </location>
</feature>
<dbReference type="GO" id="GO:0044283">
    <property type="term" value="P:small molecule biosynthetic process"/>
    <property type="evidence" value="ECO:0007669"/>
    <property type="project" value="UniProtKB-ARBA"/>
</dbReference>
<dbReference type="SUPFAM" id="SSF51197">
    <property type="entry name" value="Clavaminate synthase-like"/>
    <property type="match status" value="1"/>
</dbReference>
<dbReference type="Pfam" id="PF14226">
    <property type="entry name" value="DIOX_N"/>
    <property type="match status" value="1"/>
</dbReference>
<evidence type="ECO:0000256" key="2">
    <source>
        <dbReference type="RuleBase" id="RU003682"/>
    </source>
</evidence>
<dbReference type="PANTHER" id="PTHR47990">
    <property type="entry name" value="2-OXOGLUTARATE (2OG) AND FE(II)-DEPENDENT OXYGENASE SUPERFAMILY PROTEIN-RELATED"/>
    <property type="match status" value="1"/>
</dbReference>
<name>A0A0G3EXT2_9EURO</name>
<accession>A0A0G3EXT2</accession>
<dbReference type="GO" id="GO:0046872">
    <property type="term" value="F:metal ion binding"/>
    <property type="evidence" value="ECO:0007669"/>
    <property type="project" value="UniProtKB-KW"/>
</dbReference>
<dbReference type="Gene3D" id="2.60.120.330">
    <property type="entry name" value="B-lactam Antibiotic, Isopenicillin N Synthase, Chain"/>
    <property type="match status" value="1"/>
</dbReference>
<dbReference type="InterPro" id="IPR027443">
    <property type="entry name" value="IPNS-like_sf"/>
</dbReference>
<dbReference type="PROSITE" id="PS51471">
    <property type="entry name" value="FE2OG_OXY"/>
    <property type="match status" value="1"/>
</dbReference>
<dbReference type="EMBL" id="KP742486">
    <property type="protein sequence ID" value="AKJ70940.1"/>
    <property type="molecule type" value="Genomic_DNA"/>
</dbReference>
<sequence>MAITTLDFNQFRSTSAEERLKFCADLCETLSVYGFAKVRNTTLSNGLIDEIFKYARSFFALPDTIKAKAKHPEAPNPHRGWSAIGQERVWKISGFEQDQQRTDSYNEFRESFDQGAADDALFPNRWVDEADLPGFRTFMESFYKSCDDLHAHLLRAISTGLNLPATLLPAKHRHNTSELRLVHYPPIPCSALRTNMRIGEHSDFGTLTLLLQDSVGGLQVEDQRNRGSFIPVEPEDGYEVVINIGDCLQRWTNRRLCSANHRVMLPVGKDVETDEVLEERFSVAYFGKPDREVLVDSLPECVGEDEEVRYADGLTALEYNQIKLTRTYG</sequence>
<evidence type="ECO:0000259" key="3">
    <source>
        <dbReference type="PROSITE" id="PS51471"/>
    </source>
</evidence>
<keyword evidence="4" id="KW-0223">Dioxygenase</keyword>
<dbReference type="GO" id="GO:0051213">
    <property type="term" value="F:dioxygenase activity"/>
    <property type="evidence" value="ECO:0007669"/>
    <property type="project" value="UniProtKB-KW"/>
</dbReference>
<dbReference type="AlphaFoldDB" id="A0A0G3EXT2"/>
<organism evidence="4">
    <name type="scientific">Aspergillus mulundensis</name>
    <dbReference type="NCBI Taxonomy" id="1810919"/>
    <lineage>
        <taxon>Eukaryota</taxon>
        <taxon>Fungi</taxon>
        <taxon>Dikarya</taxon>
        <taxon>Ascomycota</taxon>
        <taxon>Pezizomycotina</taxon>
        <taxon>Eurotiomycetes</taxon>
        <taxon>Eurotiomycetidae</taxon>
        <taxon>Eurotiales</taxon>
        <taxon>Aspergillaceae</taxon>
        <taxon>Aspergillus</taxon>
        <taxon>Aspergillus subgen. Nidulantes</taxon>
    </lineage>
</organism>
<dbReference type="InterPro" id="IPR005123">
    <property type="entry name" value="Oxoglu/Fe-dep_dioxygenase_dom"/>
</dbReference>
<dbReference type="InterPro" id="IPR044861">
    <property type="entry name" value="IPNS-like_FE2OG_OXY"/>
</dbReference>
<dbReference type="InterPro" id="IPR050231">
    <property type="entry name" value="Iron_ascorbate_oxido_reductase"/>
</dbReference>
<keyword evidence="2" id="KW-0408">Iron</keyword>
<evidence type="ECO:0000256" key="1">
    <source>
        <dbReference type="ARBA" id="ARBA00008056"/>
    </source>
</evidence>
<dbReference type="InterPro" id="IPR026992">
    <property type="entry name" value="DIOX_N"/>
</dbReference>
<keyword evidence="2" id="KW-0479">Metal-binding</keyword>
<keyword evidence="2" id="KW-0560">Oxidoreductase</keyword>
<proteinExistence type="inferred from homology"/>